<dbReference type="Pfam" id="PF11951">
    <property type="entry name" value="Fungal_trans_2"/>
    <property type="match status" value="1"/>
</dbReference>
<dbReference type="GO" id="GO:0003700">
    <property type="term" value="F:DNA-binding transcription factor activity"/>
    <property type="evidence" value="ECO:0007669"/>
    <property type="project" value="TreeGrafter"/>
</dbReference>
<name>A0A9P8ZZ93_9PEZI</name>
<gene>
    <name evidence="3" type="ORF">BKA67DRAFT_659042</name>
</gene>
<dbReference type="Proteomes" id="UP000758603">
    <property type="component" value="Unassembled WGS sequence"/>
</dbReference>
<comment type="subcellular location">
    <subcellularLocation>
        <location evidence="1">Nucleus</location>
    </subcellularLocation>
</comment>
<evidence type="ECO:0000256" key="2">
    <source>
        <dbReference type="ARBA" id="ARBA00023242"/>
    </source>
</evidence>
<evidence type="ECO:0000313" key="4">
    <source>
        <dbReference type="Proteomes" id="UP000758603"/>
    </source>
</evidence>
<dbReference type="GeneID" id="70136279"/>
<accession>A0A9P8ZZ93</accession>
<organism evidence="3 4">
    <name type="scientific">Truncatella angustata</name>
    <dbReference type="NCBI Taxonomy" id="152316"/>
    <lineage>
        <taxon>Eukaryota</taxon>
        <taxon>Fungi</taxon>
        <taxon>Dikarya</taxon>
        <taxon>Ascomycota</taxon>
        <taxon>Pezizomycotina</taxon>
        <taxon>Sordariomycetes</taxon>
        <taxon>Xylariomycetidae</taxon>
        <taxon>Amphisphaeriales</taxon>
        <taxon>Sporocadaceae</taxon>
        <taxon>Truncatella</taxon>
    </lineage>
</organism>
<dbReference type="GO" id="GO:0000976">
    <property type="term" value="F:transcription cis-regulatory region binding"/>
    <property type="evidence" value="ECO:0007669"/>
    <property type="project" value="TreeGrafter"/>
</dbReference>
<evidence type="ECO:0000256" key="1">
    <source>
        <dbReference type="ARBA" id="ARBA00004123"/>
    </source>
</evidence>
<evidence type="ECO:0000313" key="3">
    <source>
        <dbReference type="EMBL" id="KAH6654770.1"/>
    </source>
</evidence>
<protein>
    <submittedName>
        <fullName evidence="3">Fungal-specific transcription factor domain-containing protein</fullName>
    </submittedName>
</protein>
<dbReference type="InterPro" id="IPR021858">
    <property type="entry name" value="Fun_TF"/>
</dbReference>
<dbReference type="GO" id="GO:0005634">
    <property type="term" value="C:nucleus"/>
    <property type="evidence" value="ECO:0007669"/>
    <property type="project" value="UniProtKB-SubCell"/>
</dbReference>
<dbReference type="PANTHER" id="PTHR37534:SF8">
    <property type="entry name" value="ZN(II)2CYS6 TRANSCRIPTION FACTOR (EUROFUNG)"/>
    <property type="match status" value="1"/>
</dbReference>
<dbReference type="AlphaFoldDB" id="A0A9P8ZZ93"/>
<proteinExistence type="predicted"/>
<keyword evidence="2" id="KW-0539">Nucleus</keyword>
<sequence>MALAACHQSHNLTGTPLLLQQKAQKALETKNHEIGEGVANHLMVTRANQHQNQGQNQGALEQVLVWKQKSIKHLSAAIANSDTQHKSAAIATIFLLAILEMWETGWGIWYSHVEGAKNFIEDLHKTSSNEPAIDLKGMIASISVYETFGATVLRPGQLSKSLRSRLNSSDGACDLPITGCPSSIMDAIDFVNSQNQVESQRLSQRVEENSFNPASISGLLATLDDIDRFDAERYANDAHSSLAPGHMSMECFVHFCLAWKVAAKLYTTRVIFTITNMETHPLAPSVDKLISHCKVVTRECPGIKCFVWPVFIAGVECDSQTDREWVSSALDQFWELYLGANLKAVSSILKILWGKRDAYRSCQGEHKWNWVRELHLLNVDLALGM</sequence>
<dbReference type="RefSeq" id="XP_045959040.1">
    <property type="nucleotide sequence ID" value="XM_046107388.1"/>
</dbReference>
<dbReference type="EMBL" id="JAGPXC010000004">
    <property type="protein sequence ID" value="KAH6654770.1"/>
    <property type="molecule type" value="Genomic_DNA"/>
</dbReference>
<comment type="caution">
    <text evidence="3">The sequence shown here is derived from an EMBL/GenBank/DDBJ whole genome shotgun (WGS) entry which is preliminary data.</text>
</comment>
<reference evidence="3" key="1">
    <citation type="journal article" date="2021" name="Nat. Commun.">
        <title>Genetic determinants of endophytism in the Arabidopsis root mycobiome.</title>
        <authorList>
            <person name="Mesny F."/>
            <person name="Miyauchi S."/>
            <person name="Thiergart T."/>
            <person name="Pickel B."/>
            <person name="Atanasova L."/>
            <person name="Karlsson M."/>
            <person name="Huettel B."/>
            <person name="Barry K.W."/>
            <person name="Haridas S."/>
            <person name="Chen C."/>
            <person name="Bauer D."/>
            <person name="Andreopoulos W."/>
            <person name="Pangilinan J."/>
            <person name="LaButti K."/>
            <person name="Riley R."/>
            <person name="Lipzen A."/>
            <person name="Clum A."/>
            <person name="Drula E."/>
            <person name="Henrissat B."/>
            <person name="Kohler A."/>
            <person name="Grigoriev I.V."/>
            <person name="Martin F.M."/>
            <person name="Hacquard S."/>
        </authorList>
    </citation>
    <scope>NUCLEOTIDE SEQUENCE</scope>
    <source>
        <strain evidence="3">MPI-SDFR-AT-0073</strain>
    </source>
</reference>
<dbReference type="PANTHER" id="PTHR37534">
    <property type="entry name" value="TRANSCRIPTIONAL ACTIVATOR PROTEIN UGA3"/>
    <property type="match status" value="1"/>
</dbReference>
<keyword evidence="4" id="KW-1185">Reference proteome</keyword>
<dbReference type="GO" id="GO:0045944">
    <property type="term" value="P:positive regulation of transcription by RNA polymerase II"/>
    <property type="evidence" value="ECO:0007669"/>
    <property type="project" value="TreeGrafter"/>
</dbReference>
<dbReference type="OrthoDB" id="5130013at2759"/>